<proteinExistence type="inferred from homology"/>
<dbReference type="Pfam" id="PF00676">
    <property type="entry name" value="E1_dh"/>
    <property type="match status" value="1"/>
</dbReference>
<keyword evidence="3 4" id="KW-0786">Thiamine pyrophosphate</keyword>
<dbReference type="InterPro" id="IPR029061">
    <property type="entry name" value="THDP-binding"/>
</dbReference>
<dbReference type="Proteomes" id="UP001192346">
    <property type="component" value="Unassembled WGS sequence"/>
</dbReference>
<dbReference type="CDD" id="cd02000">
    <property type="entry name" value="TPP_E1_PDC_ADC_BCADC"/>
    <property type="match status" value="1"/>
</dbReference>
<comment type="function">
    <text evidence="4">The branched-chain alpha-keto dehydrogenase complex catalyzes the overall conversion of alpha-keto acids to acyl-CoA and CO(2). It contains multiple copies of three enzymatic components: branched-chain alpha-keto acid decarboxylase (E1), lipoamide acyltransferase (E2) and lipoamide dehydrogenase (E3).</text>
</comment>
<comment type="cofactor">
    <cofactor evidence="1 4">
        <name>thiamine diphosphate</name>
        <dbReference type="ChEBI" id="CHEBI:58937"/>
    </cofactor>
</comment>
<dbReference type="PANTHER" id="PTHR43380">
    <property type="entry name" value="2-OXOISOVALERATE DEHYDROGENASE SUBUNIT ALPHA, MITOCHONDRIAL"/>
    <property type="match status" value="1"/>
</dbReference>
<reference evidence="6" key="1">
    <citation type="submission" date="2019-10" db="EMBL/GenBank/DDBJ databases">
        <title>Whole Genome Sequencing and Characterization of Texas Phoenix Palm Decline Phytoplasma Belongs to Lethal Yellowing (16SrIV) Group.</title>
        <authorList>
            <person name="Bao M."/>
        </authorList>
    </citation>
    <scope>NUCLEOTIDE SEQUENCE [LARGE SCALE GENOMIC DNA]</scope>
    <source>
        <strain evidence="6">ACPD</strain>
    </source>
</reference>
<keyword evidence="2 4" id="KW-0560">Oxidoreductase</keyword>
<dbReference type="EC" id="1.2.4.4" evidence="4"/>
<feature type="domain" description="Dehydrogenase E1 component" evidence="5">
    <location>
        <begin position="41"/>
        <end position="318"/>
    </location>
</feature>
<evidence type="ECO:0000313" key="6">
    <source>
        <dbReference type="EMBL" id="MBP3059435.1"/>
    </source>
</evidence>
<dbReference type="InterPro" id="IPR001017">
    <property type="entry name" value="DH_E1"/>
</dbReference>
<evidence type="ECO:0000256" key="1">
    <source>
        <dbReference type="ARBA" id="ARBA00001964"/>
    </source>
</evidence>
<gene>
    <name evidence="6" type="ORF">FEF22_001375</name>
</gene>
<name>A0ABS5BIN4_9MOLU</name>
<protein>
    <recommendedName>
        <fullName evidence="4">2-oxoisovalerate dehydrogenase subunit alpha</fullName>
        <ecNumber evidence="4">1.2.4.4</ecNumber>
    </recommendedName>
    <alternativeName>
        <fullName evidence="4">Branched-chain alpha-keto acid dehydrogenase E1 component alpha chain</fullName>
    </alternativeName>
</protein>
<evidence type="ECO:0000256" key="4">
    <source>
        <dbReference type="RuleBase" id="RU365014"/>
    </source>
</evidence>
<comment type="similarity">
    <text evidence="4">Belongs to the BCKDHA family.</text>
</comment>
<evidence type="ECO:0000256" key="3">
    <source>
        <dbReference type="ARBA" id="ARBA00023052"/>
    </source>
</evidence>
<dbReference type="SUPFAM" id="SSF52518">
    <property type="entry name" value="Thiamin diphosphate-binding fold (THDP-binding)"/>
    <property type="match status" value="1"/>
</dbReference>
<accession>A0ABS5BIN4</accession>
<dbReference type="EMBL" id="VBRA02000009">
    <property type="protein sequence ID" value="MBP3059435.1"/>
    <property type="molecule type" value="Genomic_DNA"/>
</dbReference>
<organism evidence="6 7">
    <name type="scientific">Texas Phoenix palm phytoplasma</name>
    <dbReference type="NCBI Taxonomy" id="176709"/>
    <lineage>
        <taxon>Bacteria</taxon>
        <taxon>Bacillati</taxon>
        <taxon>Mycoplasmatota</taxon>
        <taxon>Mollicutes</taxon>
        <taxon>Acholeplasmatales</taxon>
        <taxon>Acholeplasmataceae</taxon>
        <taxon>Candidatus Phytoplasma</taxon>
        <taxon>16SrIV (Coconut lethal yellows group)</taxon>
    </lineage>
</organism>
<keyword evidence="6" id="KW-0670">Pyruvate</keyword>
<evidence type="ECO:0000259" key="5">
    <source>
        <dbReference type="Pfam" id="PF00676"/>
    </source>
</evidence>
<comment type="caution">
    <text evidence="6">The sequence shown here is derived from an EMBL/GenBank/DDBJ whole genome shotgun (WGS) entry which is preliminary data.</text>
</comment>
<dbReference type="PANTHER" id="PTHR43380:SF1">
    <property type="entry name" value="2-OXOISOVALERATE DEHYDROGENASE SUBUNIT ALPHA, MITOCHONDRIAL"/>
    <property type="match status" value="1"/>
</dbReference>
<evidence type="ECO:0000313" key="7">
    <source>
        <dbReference type="Proteomes" id="UP001192346"/>
    </source>
</evidence>
<keyword evidence="7" id="KW-1185">Reference proteome</keyword>
<dbReference type="Gene3D" id="3.40.50.970">
    <property type="match status" value="1"/>
</dbReference>
<evidence type="ECO:0000256" key="2">
    <source>
        <dbReference type="ARBA" id="ARBA00023002"/>
    </source>
</evidence>
<dbReference type="InterPro" id="IPR050771">
    <property type="entry name" value="Alpha-ketoacid_DH_E1_comp"/>
</dbReference>
<comment type="catalytic activity">
    <reaction evidence="4">
        <text>N(6)-[(R)-lipoyl]-L-lysyl-[protein] + 3-methyl-2-oxobutanoate + H(+) = N(6)-[(R)-S(8)-2-methylpropanoyldihydrolipoyl]-L-lysyl-[protein] + CO2</text>
        <dbReference type="Rhea" id="RHEA:13457"/>
        <dbReference type="Rhea" id="RHEA-COMP:10474"/>
        <dbReference type="Rhea" id="RHEA-COMP:10497"/>
        <dbReference type="ChEBI" id="CHEBI:11851"/>
        <dbReference type="ChEBI" id="CHEBI:15378"/>
        <dbReference type="ChEBI" id="CHEBI:16526"/>
        <dbReference type="ChEBI" id="CHEBI:83099"/>
        <dbReference type="ChEBI" id="CHEBI:83142"/>
        <dbReference type="EC" id="1.2.4.4"/>
    </reaction>
</comment>
<sequence>MDLSVYEPLKKKRFQILDLEGNIIDGQKEPNISDEKLLKMYKTMILARVSDVKALQYQRQGKMSAYILNKGHEAAQIGSAAAMDKNDWFSPYFRDIGFFLYRDPNFLEDAYLYWYGNEKGSKRAIDLKCLPVNIIIGSGITIAAGLAMASKLQNKKEITVATIGDGGTAHDEFYSGLNFASVFKSPLLVIIMNNQYAISTPRRIASNTYTLAEKCYAFGIPGIQVDGNDVLAVYTAVKQFSEDVRQGQGPGLIELVTYRMGAHTTNDNPSLYRSKEEELEWEAKDPIIRFQKYLLNKNILTKELIENIQKETEQFVSQIHSKIISYGNKVKPIEIFQHMYHEMTPQLKEQLKEHESFLDSLEKEGK</sequence>